<keyword evidence="4" id="KW-0560">Oxidoreductase</keyword>
<feature type="coiled-coil region" evidence="8">
    <location>
        <begin position="105"/>
        <end position="132"/>
    </location>
</feature>
<name>A0A4Y2TV46_ARAVE</name>
<feature type="domain" description="Biopterin-dependent aromatic amino acid hydroxylase family profile" evidence="9">
    <location>
        <begin position="1"/>
        <end position="130"/>
    </location>
</feature>
<dbReference type="InterPro" id="IPR019774">
    <property type="entry name" value="Aromatic-AA_hydroxylase_C"/>
</dbReference>
<dbReference type="GO" id="GO:0043204">
    <property type="term" value="C:perikaryon"/>
    <property type="evidence" value="ECO:0007669"/>
    <property type="project" value="TreeGrafter"/>
</dbReference>
<dbReference type="PROSITE" id="PS51410">
    <property type="entry name" value="BH4_AAA_HYDROXYL_2"/>
    <property type="match status" value="1"/>
</dbReference>
<evidence type="ECO:0000256" key="2">
    <source>
        <dbReference type="ARBA" id="ARBA00009712"/>
    </source>
</evidence>
<dbReference type="Proteomes" id="UP000499080">
    <property type="component" value="Unassembled WGS sequence"/>
</dbReference>
<dbReference type="GO" id="GO:0005737">
    <property type="term" value="C:cytoplasm"/>
    <property type="evidence" value="ECO:0007669"/>
    <property type="project" value="TreeGrafter"/>
</dbReference>
<keyword evidence="6 10" id="KW-0503">Monooxygenase</keyword>
<reference evidence="10 11" key="1">
    <citation type="journal article" date="2019" name="Sci. Rep.">
        <title>Orb-weaving spider Araneus ventricosus genome elucidates the spidroin gene catalogue.</title>
        <authorList>
            <person name="Kono N."/>
            <person name="Nakamura H."/>
            <person name="Ohtoshi R."/>
            <person name="Moran D.A.P."/>
            <person name="Shinohara A."/>
            <person name="Yoshida Y."/>
            <person name="Fujiwara M."/>
            <person name="Mori M."/>
            <person name="Tomita M."/>
            <person name="Arakawa K."/>
        </authorList>
    </citation>
    <scope>NUCLEOTIDE SEQUENCE [LARGE SCALE GENOMIC DNA]</scope>
</reference>
<dbReference type="PRINTS" id="PR00372">
    <property type="entry name" value="FYWHYDRXLASE"/>
</dbReference>
<evidence type="ECO:0000256" key="6">
    <source>
        <dbReference type="ARBA" id="ARBA00023033"/>
    </source>
</evidence>
<comment type="cofactor">
    <cofactor evidence="1 7">
        <name>Fe(2+)</name>
        <dbReference type="ChEBI" id="CHEBI:29033"/>
    </cofactor>
</comment>
<evidence type="ECO:0000313" key="10">
    <source>
        <dbReference type="EMBL" id="GBO03921.1"/>
    </source>
</evidence>
<evidence type="ECO:0000256" key="8">
    <source>
        <dbReference type="SAM" id="Coils"/>
    </source>
</evidence>
<evidence type="ECO:0000313" key="11">
    <source>
        <dbReference type="Proteomes" id="UP000499080"/>
    </source>
</evidence>
<accession>A0A4Y2TV46</accession>
<protein>
    <submittedName>
        <fullName evidence="10">Tyrosine 3-monooxygenase</fullName>
    </submittedName>
</protein>
<dbReference type="GO" id="GO:0030424">
    <property type="term" value="C:axon"/>
    <property type="evidence" value="ECO:0007669"/>
    <property type="project" value="TreeGrafter"/>
</dbReference>
<evidence type="ECO:0000256" key="5">
    <source>
        <dbReference type="ARBA" id="ARBA00023004"/>
    </source>
</evidence>
<feature type="non-terminal residue" evidence="10">
    <location>
        <position position="1"/>
    </location>
</feature>
<dbReference type="SUPFAM" id="SSF56534">
    <property type="entry name" value="Aromatic aminoacid monoxygenases, catalytic and oligomerization domains"/>
    <property type="match status" value="1"/>
</dbReference>
<gene>
    <name evidence="10" type="primary">th_2</name>
    <name evidence="10" type="ORF">AVEN_183247_1</name>
</gene>
<dbReference type="Pfam" id="PF00351">
    <property type="entry name" value="Biopterin_H"/>
    <property type="match status" value="1"/>
</dbReference>
<dbReference type="EMBL" id="BGPR01031065">
    <property type="protein sequence ID" value="GBO03921.1"/>
    <property type="molecule type" value="Genomic_DNA"/>
</dbReference>
<evidence type="ECO:0000259" key="9">
    <source>
        <dbReference type="PROSITE" id="PS51410"/>
    </source>
</evidence>
<evidence type="ECO:0000256" key="1">
    <source>
        <dbReference type="ARBA" id="ARBA00001954"/>
    </source>
</evidence>
<evidence type="ECO:0000256" key="7">
    <source>
        <dbReference type="PIRSR" id="PIRSR601273-2"/>
    </source>
</evidence>
<dbReference type="GO" id="GO:0005506">
    <property type="term" value="F:iron ion binding"/>
    <property type="evidence" value="ECO:0007669"/>
    <property type="project" value="InterPro"/>
</dbReference>
<evidence type="ECO:0000256" key="3">
    <source>
        <dbReference type="ARBA" id="ARBA00022723"/>
    </source>
</evidence>
<keyword evidence="11" id="KW-1185">Reference proteome</keyword>
<evidence type="ECO:0000256" key="4">
    <source>
        <dbReference type="ARBA" id="ARBA00023002"/>
    </source>
</evidence>
<dbReference type="GO" id="GO:0004511">
    <property type="term" value="F:tyrosine 3-monooxygenase activity"/>
    <property type="evidence" value="ECO:0007669"/>
    <property type="project" value="TreeGrafter"/>
</dbReference>
<proteinExistence type="inferred from homology"/>
<dbReference type="PANTHER" id="PTHR11473:SF15">
    <property type="entry name" value="TYROSINE 3-MONOOXYGENASE"/>
    <property type="match status" value="1"/>
</dbReference>
<keyword evidence="3 7" id="KW-0479">Metal-binding</keyword>
<dbReference type="PANTHER" id="PTHR11473">
    <property type="entry name" value="AROMATIC AMINO ACID HYDROXYLASE"/>
    <property type="match status" value="1"/>
</dbReference>
<dbReference type="InterPro" id="IPR036951">
    <property type="entry name" value="ArAA_hydroxylase_sf"/>
</dbReference>
<dbReference type="InterPro" id="IPR001273">
    <property type="entry name" value="ArAA_hydroxylase"/>
</dbReference>
<comment type="similarity">
    <text evidence="2">Belongs to the biopterin-dependent aromatic amino acid hydroxylase family.</text>
</comment>
<comment type="caution">
    <text evidence="10">The sequence shown here is derived from an EMBL/GenBank/DDBJ whole genome shotgun (WGS) entry which is preliminary data.</text>
</comment>
<sequence length="134" mass="15424">IYFYTIEFGLCNEDNGIKAYGAALLSSYGELQHSLSEKPKLRRFEPEITALTPYDDSTYQNLYFVADSFNEAKEKVRNFVNTHFNRQCDIVYDPYTESVKEMDSLQLLEDAAESMKVQLSALTNAINRLKQAKE</sequence>
<organism evidence="10 11">
    <name type="scientific">Araneus ventricosus</name>
    <name type="common">Orbweaver spider</name>
    <name type="synonym">Epeira ventricosa</name>
    <dbReference type="NCBI Taxonomy" id="182803"/>
    <lineage>
        <taxon>Eukaryota</taxon>
        <taxon>Metazoa</taxon>
        <taxon>Ecdysozoa</taxon>
        <taxon>Arthropoda</taxon>
        <taxon>Chelicerata</taxon>
        <taxon>Arachnida</taxon>
        <taxon>Araneae</taxon>
        <taxon>Araneomorphae</taxon>
        <taxon>Entelegynae</taxon>
        <taxon>Araneoidea</taxon>
        <taxon>Araneidae</taxon>
        <taxon>Araneus</taxon>
    </lineage>
</organism>
<dbReference type="AlphaFoldDB" id="A0A4Y2TV46"/>
<dbReference type="GO" id="GO:0006585">
    <property type="term" value="P:dopamine biosynthetic process from tyrosine"/>
    <property type="evidence" value="ECO:0007669"/>
    <property type="project" value="TreeGrafter"/>
</dbReference>
<dbReference type="InterPro" id="IPR036329">
    <property type="entry name" value="Aro-AA_hydroxylase_C_sf"/>
</dbReference>
<feature type="binding site" evidence="7">
    <location>
        <position position="7"/>
    </location>
    <ligand>
        <name>Fe cation</name>
        <dbReference type="ChEBI" id="CHEBI:24875"/>
    </ligand>
</feature>
<dbReference type="OrthoDB" id="983542at2759"/>
<dbReference type="Gene3D" id="1.10.800.10">
    <property type="entry name" value="Aromatic amino acid hydroxylase"/>
    <property type="match status" value="1"/>
</dbReference>
<keyword evidence="8" id="KW-0175">Coiled coil</keyword>
<keyword evidence="5 7" id="KW-0408">Iron</keyword>